<dbReference type="HOGENOM" id="CLU_016922_1_2_11"/>
<gene>
    <name evidence="4" type="ordered locus">Sare_0569</name>
</gene>
<proteinExistence type="inferred from homology"/>
<accession>A8M127</accession>
<reference evidence="4" key="1">
    <citation type="submission" date="2007-10" db="EMBL/GenBank/DDBJ databases">
        <title>Complete sequence of Salinispora arenicola CNS-205.</title>
        <authorList>
            <consortium name="US DOE Joint Genome Institute"/>
            <person name="Copeland A."/>
            <person name="Lucas S."/>
            <person name="Lapidus A."/>
            <person name="Barry K."/>
            <person name="Glavina del Rio T."/>
            <person name="Dalin E."/>
            <person name="Tice H."/>
            <person name="Pitluck S."/>
            <person name="Foster B."/>
            <person name="Schmutz J."/>
            <person name="Larimer F."/>
            <person name="Land M."/>
            <person name="Hauser L."/>
            <person name="Kyrpides N."/>
            <person name="Ivanova N."/>
            <person name="Jensen P.R."/>
            <person name="Moore B.S."/>
            <person name="Penn K."/>
            <person name="Jenkins C."/>
            <person name="Udwary D."/>
            <person name="Xiang L."/>
            <person name="Gontang E."/>
            <person name="Richardson P."/>
        </authorList>
    </citation>
    <scope>NUCLEOTIDE SEQUENCE [LARGE SCALE GENOMIC DNA]</scope>
    <source>
        <strain evidence="4">CNS-205</strain>
    </source>
</reference>
<name>A8M127_SALAI</name>
<dbReference type="InterPro" id="IPR015424">
    <property type="entry name" value="PyrdxlP-dep_Trfase"/>
</dbReference>
<dbReference type="PANTHER" id="PTHR43713">
    <property type="entry name" value="GLUTAMATE-1-SEMIALDEHYDE 2,1-AMINOMUTASE"/>
    <property type="match status" value="1"/>
</dbReference>
<comment type="similarity">
    <text evidence="3">Belongs to the class-III pyridoxal-phosphate-dependent aminotransferase family.</text>
</comment>
<comment type="cofactor">
    <cofactor evidence="1">
        <name>pyridoxal 5'-phosphate</name>
        <dbReference type="ChEBI" id="CHEBI:597326"/>
    </cofactor>
</comment>
<evidence type="ECO:0000256" key="2">
    <source>
        <dbReference type="ARBA" id="ARBA00022898"/>
    </source>
</evidence>
<dbReference type="InterPro" id="IPR005814">
    <property type="entry name" value="Aminotrans_3"/>
</dbReference>
<dbReference type="STRING" id="391037.Sare_0569"/>
<dbReference type="PANTHER" id="PTHR43713:SF3">
    <property type="entry name" value="GLUTAMATE-1-SEMIALDEHYDE 2,1-AMINOMUTASE 1, CHLOROPLASTIC-RELATED"/>
    <property type="match status" value="1"/>
</dbReference>
<dbReference type="CDD" id="cd00610">
    <property type="entry name" value="OAT_like"/>
    <property type="match status" value="1"/>
</dbReference>
<dbReference type="Gene3D" id="3.40.640.10">
    <property type="entry name" value="Type I PLP-dependent aspartate aminotransferase-like (Major domain)"/>
    <property type="match status" value="1"/>
</dbReference>
<dbReference type="eggNOG" id="COG0001">
    <property type="taxonomic scope" value="Bacteria"/>
</dbReference>
<keyword evidence="4" id="KW-0808">Transferase</keyword>
<evidence type="ECO:0000313" key="4">
    <source>
        <dbReference type="EMBL" id="ABV96497.1"/>
    </source>
</evidence>
<dbReference type="KEGG" id="saq:Sare_0569"/>
<dbReference type="AlphaFoldDB" id="A8M127"/>
<dbReference type="GO" id="GO:0008483">
    <property type="term" value="F:transaminase activity"/>
    <property type="evidence" value="ECO:0007669"/>
    <property type="project" value="UniProtKB-KW"/>
</dbReference>
<evidence type="ECO:0000256" key="1">
    <source>
        <dbReference type="ARBA" id="ARBA00001933"/>
    </source>
</evidence>
<sequence length="435" mass="45968">MTISAHELSDAIVPNSTRSEQLYQRARKVMPGGNSRTAVFTTPYPVYVRSGQGARVVDVDGNERLDFLNNSTALIHGHAHPRIVEVMAQAAARGMSFGMPTEVEVTFAEALCGRNETFEHVRFTSTGTEAVMMAVQAARAYTLRPKIAKIAGAYHGAYDTVAINNDGSGSLITHATQGIPDGVSHNTVVIPFNDPEGALAVLRRHADELACVLIDPVPWRIGLVPASGDYLTALRSFCDETGTVLISDEVGSFRIGWHGAMSRLGSAADITVLGKVIAGGMPIGAVAGRRTVMAVFDPSSGSPALPHSGSYNANPVSMSAGLGSLELLTQEETQRINDLGESVRRHMAHILAARTEGWTVNGVGSLFRVLGPAVTDASGQRMNLVNLLSRALLRRGVHIGDSGLGCVSTAMGPDEVDSYARAFEGAVADVVAAQR</sequence>
<dbReference type="EMBL" id="CP000850">
    <property type="protein sequence ID" value="ABV96497.1"/>
    <property type="molecule type" value="Genomic_DNA"/>
</dbReference>
<dbReference type="OrthoDB" id="4510254at2"/>
<dbReference type="SUPFAM" id="SSF53383">
    <property type="entry name" value="PLP-dependent transferases"/>
    <property type="match status" value="1"/>
</dbReference>
<dbReference type="InterPro" id="IPR015422">
    <property type="entry name" value="PyrdxlP-dep_Trfase_small"/>
</dbReference>
<dbReference type="PATRIC" id="fig|391037.6.peg.582"/>
<dbReference type="Gene3D" id="3.90.1150.10">
    <property type="entry name" value="Aspartate Aminotransferase, domain 1"/>
    <property type="match status" value="1"/>
</dbReference>
<keyword evidence="2 3" id="KW-0663">Pyridoxal phosphate</keyword>
<dbReference type="Pfam" id="PF00202">
    <property type="entry name" value="Aminotran_3"/>
    <property type="match status" value="1"/>
</dbReference>
<organism evidence="4">
    <name type="scientific">Salinispora arenicola (strain CNS-205)</name>
    <dbReference type="NCBI Taxonomy" id="391037"/>
    <lineage>
        <taxon>Bacteria</taxon>
        <taxon>Bacillati</taxon>
        <taxon>Actinomycetota</taxon>
        <taxon>Actinomycetes</taxon>
        <taxon>Micromonosporales</taxon>
        <taxon>Micromonosporaceae</taxon>
        <taxon>Salinispora</taxon>
    </lineage>
</organism>
<evidence type="ECO:0000256" key="3">
    <source>
        <dbReference type="RuleBase" id="RU003560"/>
    </source>
</evidence>
<dbReference type="InterPro" id="IPR015421">
    <property type="entry name" value="PyrdxlP-dep_Trfase_major"/>
</dbReference>
<protein>
    <submittedName>
        <fullName evidence="4">Aminotransferase class-III</fullName>
    </submittedName>
</protein>
<keyword evidence="4" id="KW-0032">Aminotransferase</keyword>
<dbReference type="GO" id="GO:0030170">
    <property type="term" value="F:pyridoxal phosphate binding"/>
    <property type="evidence" value="ECO:0007669"/>
    <property type="project" value="InterPro"/>
</dbReference>